<feature type="domain" description="DUF6378" evidence="1">
    <location>
        <begin position="115"/>
        <end position="174"/>
    </location>
</feature>
<accession>E7EKZ1</accession>
<reference evidence="2" key="2">
    <citation type="journal article" date="2011" name="Virol. J.">
        <title>Comparative genomic analysis of bacteriophages specific to the channel catfish pathogen Edwardsiella ictaluri.</title>
        <authorList>
            <person name="Carrias A."/>
            <person name="Welch T.J."/>
            <person name="Waldbieser G.C."/>
            <person name="Mead D.A."/>
            <person name="Terhune J.S."/>
            <person name="Liles M.R."/>
        </authorList>
    </citation>
    <scope>NUCLEOTIDE SEQUENCE</scope>
</reference>
<organism evidence="2">
    <name type="scientific">Edwardsiella phage eiDWF</name>
    <dbReference type="NCBI Taxonomy" id="945084"/>
    <lineage>
        <taxon>Viruses</taxon>
    </lineage>
</organism>
<dbReference type="EMBL" id="HQ824649">
    <property type="protein sequence ID" value="ADV36496.1"/>
    <property type="molecule type" value="Genomic_DNA"/>
</dbReference>
<evidence type="ECO:0000313" key="2">
    <source>
        <dbReference type="EMBL" id="ADV36496.1"/>
    </source>
</evidence>
<protein>
    <submittedName>
        <fullName evidence="2">Gp27</fullName>
    </submittedName>
</protein>
<reference evidence="2" key="1">
    <citation type="submission" date="2010-12" db="EMBL/GenBank/DDBJ databases">
        <authorList>
            <person name="Carrias A.A."/>
            <person name="Welch T.J."/>
            <person name="Waldbieser G.C."/>
            <person name="Mead D.A."/>
            <person name="Terhune J.S."/>
            <person name="Liles M.R."/>
        </authorList>
    </citation>
    <scope>NUCLEOTIDE SEQUENCE</scope>
</reference>
<dbReference type="Pfam" id="PF19905">
    <property type="entry name" value="DUF6378"/>
    <property type="match status" value="1"/>
</dbReference>
<sequence>MSAYNWALCDLLCRRDFVWPRSLAQTVSSRTRPPNGWRWSLVATGDFIMRGPTDDLVMYKDNYDAALMSLRNKKDIKKYETYTSAKPSKSAADILTAAADHMAERATQRDTPGGERTMSRTVAAFNAMYGTNLTEVQGWQFMVLLKMSRASAGAHVADDYEDQTAYSALAGECANRED</sequence>
<dbReference type="InterPro" id="IPR045958">
    <property type="entry name" value="DUF6378"/>
</dbReference>
<proteinExistence type="predicted"/>
<gene>
    <name evidence="2" type="primary">eiDWFOrf48</name>
</gene>
<evidence type="ECO:0000259" key="1">
    <source>
        <dbReference type="Pfam" id="PF19905"/>
    </source>
</evidence>
<name>E7EKZ1_9VIRU</name>